<accession>A0A5B7EP57</accession>
<evidence type="ECO:0000313" key="1">
    <source>
        <dbReference type="EMBL" id="MPC36291.1"/>
    </source>
</evidence>
<dbReference type="AlphaFoldDB" id="A0A5B7EP57"/>
<comment type="caution">
    <text evidence="1">The sequence shown here is derived from an EMBL/GenBank/DDBJ whole genome shotgun (WGS) entry which is preliminary data.</text>
</comment>
<protein>
    <submittedName>
        <fullName evidence="1">Uncharacterized protein</fullName>
    </submittedName>
</protein>
<gene>
    <name evidence="1" type="ORF">E2C01_029745</name>
</gene>
<keyword evidence="2" id="KW-1185">Reference proteome</keyword>
<evidence type="ECO:0000313" key="2">
    <source>
        <dbReference type="Proteomes" id="UP000324222"/>
    </source>
</evidence>
<name>A0A5B7EP57_PORTR</name>
<dbReference type="Proteomes" id="UP000324222">
    <property type="component" value="Unassembled WGS sequence"/>
</dbReference>
<organism evidence="1 2">
    <name type="scientific">Portunus trituberculatus</name>
    <name type="common">Swimming crab</name>
    <name type="synonym">Neptunus trituberculatus</name>
    <dbReference type="NCBI Taxonomy" id="210409"/>
    <lineage>
        <taxon>Eukaryota</taxon>
        <taxon>Metazoa</taxon>
        <taxon>Ecdysozoa</taxon>
        <taxon>Arthropoda</taxon>
        <taxon>Crustacea</taxon>
        <taxon>Multicrustacea</taxon>
        <taxon>Malacostraca</taxon>
        <taxon>Eumalacostraca</taxon>
        <taxon>Eucarida</taxon>
        <taxon>Decapoda</taxon>
        <taxon>Pleocyemata</taxon>
        <taxon>Brachyura</taxon>
        <taxon>Eubrachyura</taxon>
        <taxon>Portunoidea</taxon>
        <taxon>Portunidae</taxon>
        <taxon>Portuninae</taxon>
        <taxon>Portunus</taxon>
    </lineage>
</organism>
<reference evidence="1 2" key="1">
    <citation type="submission" date="2019-05" db="EMBL/GenBank/DDBJ databases">
        <title>Another draft genome of Portunus trituberculatus and its Hox gene families provides insights of decapod evolution.</title>
        <authorList>
            <person name="Jeong J.-H."/>
            <person name="Song I."/>
            <person name="Kim S."/>
            <person name="Choi T."/>
            <person name="Kim D."/>
            <person name="Ryu S."/>
            <person name="Kim W."/>
        </authorList>
    </citation>
    <scope>NUCLEOTIDE SEQUENCE [LARGE SCALE GENOMIC DNA]</scope>
    <source>
        <tissue evidence="1">Muscle</tissue>
    </source>
</reference>
<proteinExistence type="predicted"/>
<sequence>MASQGTHQDQLILWEVVRSYKHHPLHCDQSDLKIMTKCSHNENTTIYRHTITQVLYRTTICRQIGEVSSKHTNYCGSAAL</sequence>
<dbReference type="EMBL" id="VSRR010003475">
    <property type="protein sequence ID" value="MPC36291.1"/>
    <property type="molecule type" value="Genomic_DNA"/>
</dbReference>